<gene>
    <name evidence="1" type="ORF">IAD42_08580</name>
</gene>
<dbReference type="Proteomes" id="UP000886876">
    <property type="component" value="Unassembled WGS sequence"/>
</dbReference>
<proteinExistence type="predicted"/>
<sequence length="506" mass="53860">MEVSMKRSGIACCERIFEYSQPVEQAVETVVPDTMPDVERVLCADGEIIIQGKDVHDGKMGLTAGVAATVLYSPEGGGEVCTLGVALPIEVTLDAPGVTQESLPVAMLSVTSVEARMLNPRKLLVRAVVAVNAECYVHTQLDICDGIEGDGAGSVEAMSEGCTVSPVVCVREKTFVVSDEYRLQAGQPALGDILWHGVDIIAGSTRSVGSRLVFGGTVRLQLLYRAAETGELCSACFETEFSQMLETDTELTSPDCSVYSMLTAKYVEPGTLSGGERGVTAEFHLVSQAVCTDSVRISCVTDCYSNSCKLETERRELELGCVQRRSTVRSAVHESLPATPSAEAVCRVMCRTGTASCEGGTLRCPVTVTVMYSASDGNVYSVSRRLTAEAPAELGENEYAALVRASCAEASAAPTAGGLDVRLLIDFELLAVRRLSISQIKSISCGEALDNSELPSVTVIRVSKGQSLWQLGKKYHSTAKLIAAQNALEDSECPEGRILIIPTART</sequence>
<reference evidence="1" key="1">
    <citation type="submission" date="2020-10" db="EMBL/GenBank/DDBJ databases">
        <authorList>
            <person name="Gilroy R."/>
        </authorList>
    </citation>
    <scope>NUCLEOTIDE SEQUENCE</scope>
    <source>
        <strain evidence="1">ChiHecec3B27-6122</strain>
    </source>
</reference>
<comment type="caution">
    <text evidence="1">The sequence shown here is derived from an EMBL/GenBank/DDBJ whole genome shotgun (WGS) entry which is preliminary data.</text>
</comment>
<dbReference type="EMBL" id="DVJS01000213">
    <property type="protein sequence ID" value="HIS98016.1"/>
    <property type="molecule type" value="Genomic_DNA"/>
</dbReference>
<name>A0A9D1G6C1_9FIRM</name>
<evidence type="ECO:0000313" key="2">
    <source>
        <dbReference type="Proteomes" id="UP000886876"/>
    </source>
</evidence>
<accession>A0A9D1G6C1</accession>
<protein>
    <submittedName>
        <fullName evidence="1">DUF3794 domain-containing protein</fullName>
    </submittedName>
</protein>
<evidence type="ECO:0000313" key="1">
    <source>
        <dbReference type="EMBL" id="HIS98016.1"/>
    </source>
</evidence>
<organism evidence="1 2">
    <name type="scientific">Candidatus Scatomorpha pullistercoris</name>
    <dbReference type="NCBI Taxonomy" id="2840929"/>
    <lineage>
        <taxon>Bacteria</taxon>
        <taxon>Bacillati</taxon>
        <taxon>Bacillota</taxon>
        <taxon>Clostridia</taxon>
        <taxon>Eubacteriales</taxon>
        <taxon>Candidatus Scatomorpha</taxon>
    </lineage>
</organism>
<dbReference type="AlphaFoldDB" id="A0A9D1G6C1"/>
<reference evidence="1" key="2">
    <citation type="journal article" date="2021" name="PeerJ">
        <title>Extensive microbial diversity within the chicken gut microbiome revealed by metagenomics and culture.</title>
        <authorList>
            <person name="Gilroy R."/>
            <person name="Ravi A."/>
            <person name="Getino M."/>
            <person name="Pursley I."/>
            <person name="Horton D.L."/>
            <person name="Alikhan N.F."/>
            <person name="Baker D."/>
            <person name="Gharbi K."/>
            <person name="Hall N."/>
            <person name="Watson M."/>
            <person name="Adriaenssens E.M."/>
            <person name="Foster-Nyarko E."/>
            <person name="Jarju S."/>
            <person name="Secka A."/>
            <person name="Antonio M."/>
            <person name="Oren A."/>
            <person name="Chaudhuri R.R."/>
            <person name="La Ragione R."/>
            <person name="Hildebrand F."/>
            <person name="Pallen M.J."/>
        </authorList>
    </citation>
    <scope>NUCLEOTIDE SEQUENCE</scope>
    <source>
        <strain evidence="1">ChiHecec3B27-6122</strain>
    </source>
</reference>